<keyword evidence="1" id="KW-0732">Signal</keyword>
<evidence type="ECO:0000313" key="3">
    <source>
        <dbReference type="EMBL" id="PQJ13181.1"/>
    </source>
</evidence>
<feature type="signal peptide" evidence="1">
    <location>
        <begin position="1"/>
        <end position="19"/>
    </location>
</feature>
<dbReference type="EMBL" id="PPSL01000001">
    <property type="protein sequence ID" value="PQJ13181.1"/>
    <property type="molecule type" value="Genomic_DNA"/>
</dbReference>
<feature type="domain" description="DUF5777" evidence="2">
    <location>
        <begin position="46"/>
        <end position="297"/>
    </location>
</feature>
<reference evidence="3 4" key="1">
    <citation type="submission" date="2018-01" db="EMBL/GenBank/DDBJ databases">
        <title>A novel member of the phylum Bacteroidetes isolated from glacier ice.</title>
        <authorList>
            <person name="Liu Q."/>
            <person name="Xin Y.-H."/>
        </authorList>
    </citation>
    <scope>NUCLEOTIDE SEQUENCE [LARGE SCALE GENOMIC DNA]</scope>
    <source>
        <strain evidence="3 4">RB1R16</strain>
    </source>
</reference>
<organism evidence="3 4">
    <name type="scientific">Flavipsychrobacter stenotrophus</name>
    <dbReference type="NCBI Taxonomy" id="2077091"/>
    <lineage>
        <taxon>Bacteria</taxon>
        <taxon>Pseudomonadati</taxon>
        <taxon>Bacteroidota</taxon>
        <taxon>Chitinophagia</taxon>
        <taxon>Chitinophagales</taxon>
        <taxon>Chitinophagaceae</taxon>
        <taxon>Flavipsychrobacter</taxon>
    </lineage>
</organism>
<evidence type="ECO:0000259" key="2">
    <source>
        <dbReference type="Pfam" id="PF19089"/>
    </source>
</evidence>
<comment type="caution">
    <text evidence="3">The sequence shown here is derived from an EMBL/GenBank/DDBJ whole genome shotgun (WGS) entry which is preliminary data.</text>
</comment>
<dbReference type="OrthoDB" id="1117410at2"/>
<dbReference type="Pfam" id="PF19089">
    <property type="entry name" value="DUF5777"/>
    <property type="match status" value="1"/>
</dbReference>
<evidence type="ECO:0000256" key="1">
    <source>
        <dbReference type="SAM" id="SignalP"/>
    </source>
</evidence>
<feature type="chain" id="PRO_5015448440" description="DUF5777 domain-containing protein" evidence="1">
    <location>
        <begin position="20"/>
        <end position="307"/>
    </location>
</feature>
<protein>
    <recommendedName>
        <fullName evidence="2">DUF5777 domain-containing protein</fullName>
    </recommendedName>
</protein>
<proteinExistence type="predicted"/>
<accession>A0A2S7T2S1</accession>
<gene>
    <name evidence="3" type="ORF">CJD36_004855</name>
</gene>
<sequence>MRKILLLSALLCGSTLSFAQSTDSLMDELNDDTTQKNKKEDVNFTFKATRICNTSSVENLGAGVLDFRICHRFGKLNQGAENFFGLDNATTKLALDYGITKWLMVGVEHSTLNKENDVFAKVKLLKQQKHGMPVTLSYYGSVSAVRKSTLPIPTGTEWHFSNQLAYINQVLIARKITDAFSLQLTPTLVHYNLVDSSKYSNNTVALGIGGRIKLSRRVAITGEYYLRLTNQDMPIIGSTAKTYNSATIGVDIETGGHVFQLMFSNSFTNTERVIVGQTGDSWSDGGIHFGFNISRVFTVVKPKEFRN</sequence>
<dbReference type="InterPro" id="IPR045916">
    <property type="entry name" value="DUF5777"/>
</dbReference>
<dbReference type="RefSeq" id="WP_105038066.1">
    <property type="nucleotide sequence ID" value="NZ_PPSL01000001.1"/>
</dbReference>
<name>A0A2S7T2S1_9BACT</name>
<dbReference type="AlphaFoldDB" id="A0A2S7T2S1"/>
<evidence type="ECO:0000313" key="4">
    <source>
        <dbReference type="Proteomes" id="UP000239872"/>
    </source>
</evidence>
<keyword evidence="4" id="KW-1185">Reference proteome</keyword>
<dbReference type="Proteomes" id="UP000239872">
    <property type="component" value="Unassembled WGS sequence"/>
</dbReference>